<dbReference type="Gene3D" id="3.30.2310.20">
    <property type="entry name" value="RelE-like"/>
    <property type="match status" value="1"/>
</dbReference>
<name>A0ABR6HS85_9RHOB</name>
<proteinExistence type="predicted"/>
<protein>
    <submittedName>
        <fullName evidence="2">Plasmid stabilization system protein ParE</fullName>
    </submittedName>
</protein>
<dbReference type="Proteomes" id="UP000576152">
    <property type="component" value="Unassembled WGS sequence"/>
</dbReference>
<dbReference type="InterPro" id="IPR007712">
    <property type="entry name" value="RelE/ParE_toxin"/>
</dbReference>
<keyword evidence="1" id="KW-1277">Toxin-antitoxin system</keyword>
<evidence type="ECO:0000313" key="3">
    <source>
        <dbReference type="Proteomes" id="UP000576152"/>
    </source>
</evidence>
<dbReference type="EMBL" id="JACIBX010000014">
    <property type="protein sequence ID" value="MBB3713425.1"/>
    <property type="molecule type" value="Genomic_DNA"/>
</dbReference>
<evidence type="ECO:0000256" key="1">
    <source>
        <dbReference type="ARBA" id="ARBA00022649"/>
    </source>
</evidence>
<comment type="caution">
    <text evidence="2">The sequence shown here is derived from an EMBL/GenBank/DDBJ whole genome shotgun (WGS) entry which is preliminary data.</text>
</comment>
<keyword evidence="3" id="KW-1185">Reference proteome</keyword>
<dbReference type="Pfam" id="PF05016">
    <property type="entry name" value="ParE_toxin"/>
    <property type="match status" value="1"/>
</dbReference>
<accession>A0ABR6HS85</accession>
<dbReference type="InterPro" id="IPR035093">
    <property type="entry name" value="RelE/ParE_toxin_dom_sf"/>
</dbReference>
<organism evidence="2 3">
    <name type="scientific">Limimaricola variabilis</name>
    <dbReference type="NCBI Taxonomy" id="1492771"/>
    <lineage>
        <taxon>Bacteria</taxon>
        <taxon>Pseudomonadati</taxon>
        <taxon>Pseudomonadota</taxon>
        <taxon>Alphaproteobacteria</taxon>
        <taxon>Rhodobacterales</taxon>
        <taxon>Paracoccaceae</taxon>
        <taxon>Limimaricola</taxon>
    </lineage>
</organism>
<evidence type="ECO:0000313" key="2">
    <source>
        <dbReference type="EMBL" id="MBB3713425.1"/>
    </source>
</evidence>
<reference evidence="2 3" key="1">
    <citation type="submission" date="2020-08" db="EMBL/GenBank/DDBJ databases">
        <title>Genomic Encyclopedia of Type Strains, Phase III (KMG-III): the genomes of soil and plant-associated and newly described type strains.</title>
        <authorList>
            <person name="Whitman W."/>
        </authorList>
    </citation>
    <scope>NUCLEOTIDE SEQUENCE [LARGE SCALE GENOMIC DNA]</scope>
    <source>
        <strain evidence="2 3">CECT 8572</strain>
    </source>
</reference>
<dbReference type="RefSeq" id="WP_183474903.1">
    <property type="nucleotide sequence ID" value="NZ_JACIBX010000014.1"/>
</dbReference>
<sequence>MKAWRLTPRAEQSLVDIALWTLETFGPRQADIYETELLDRCAALAAGRAASRDCSNLLNRDDDIGLRYARAGEHFLVFINMTDELVIIDILHGRCDLPARIAAIQARQ</sequence>
<gene>
    <name evidence="2" type="ORF">FHS00_003029</name>
</gene>